<evidence type="ECO:0000313" key="3">
    <source>
        <dbReference type="Proteomes" id="UP000249789"/>
    </source>
</evidence>
<gene>
    <name evidence="2" type="ORF">BO72DRAFT_118042</name>
</gene>
<evidence type="ECO:0000256" key="1">
    <source>
        <dbReference type="SAM" id="MobiDB-lite"/>
    </source>
</evidence>
<sequence>MAVAATFAFFDMSSPSFPLIPTFSRIWNPMFCSEVVISNHPPSSPSSHQSNPSNSAITTPISVSEKVPAAP</sequence>
<organism evidence="2 3">
    <name type="scientific">Aspergillus fijiensis CBS 313.89</name>
    <dbReference type="NCBI Taxonomy" id="1448319"/>
    <lineage>
        <taxon>Eukaryota</taxon>
        <taxon>Fungi</taxon>
        <taxon>Dikarya</taxon>
        <taxon>Ascomycota</taxon>
        <taxon>Pezizomycotina</taxon>
        <taxon>Eurotiomycetes</taxon>
        <taxon>Eurotiomycetidae</taxon>
        <taxon>Eurotiales</taxon>
        <taxon>Aspergillaceae</taxon>
        <taxon>Aspergillus</taxon>
    </lineage>
</organism>
<reference evidence="2 3" key="1">
    <citation type="submission" date="2018-02" db="EMBL/GenBank/DDBJ databases">
        <title>The genomes of Aspergillus section Nigri reveals drivers in fungal speciation.</title>
        <authorList>
            <consortium name="DOE Joint Genome Institute"/>
            <person name="Vesth T.C."/>
            <person name="Nybo J."/>
            <person name="Theobald S."/>
            <person name="Brandl J."/>
            <person name="Frisvad J.C."/>
            <person name="Nielsen K.F."/>
            <person name="Lyhne E.K."/>
            <person name="Kogle M.E."/>
            <person name="Kuo A."/>
            <person name="Riley R."/>
            <person name="Clum A."/>
            <person name="Nolan M."/>
            <person name="Lipzen A."/>
            <person name="Salamov A."/>
            <person name="Henrissat B."/>
            <person name="Wiebenga A."/>
            <person name="De vries R.P."/>
            <person name="Grigoriev I.V."/>
            <person name="Mortensen U.H."/>
            <person name="Andersen M.R."/>
            <person name="Baker S.E."/>
        </authorList>
    </citation>
    <scope>NUCLEOTIDE SEQUENCE [LARGE SCALE GENOMIC DNA]</scope>
    <source>
        <strain evidence="2 3">CBS 313.89</strain>
    </source>
</reference>
<dbReference type="GeneID" id="63856321"/>
<accession>A0A8G1VZ55</accession>
<feature type="compositionally biased region" description="Low complexity" evidence="1">
    <location>
        <begin position="40"/>
        <end position="55"/>
    </location>
</feature>
<dbReference type="Proteomes" id="UP000249789">
    <property type="component" value="Unassembled WGS sequence"/>
</dbReference>
<proteinExistence type="predicted"/>
<keyword evidence="3" id="KW-1185">Reference proteome</keyword>
<dbReference type="AlphaFoldDB" id="A0A8G1VZ55"/>
<evidence type="ECO:0000313" key="2">
    <source>
        <dbReference type="EMBL" id="RAK76996.1"/>
    </source>
</evidence>
<dbReference type="VEuPathDB" id="FungiDB:BO72DRAFT_118042"/>
<dbReference type="EMBL" id="KZ824645">
    <property type="protein sequence ID" value="RAK76996.1"/>
    <property type="molecule type" value="Genomic_DNA"/>
</dbReference>
<feature type="region of interest" description="Disordered" evidence="1">
    <location>
        <begin position="40"/>
        <end position="71"/>
    </location>
</feature>
<name>A0A8G1VZ55_9EURO</name>
<dbReference type="RefSeq" id="XP_040801006.1">
    <property type="nucleotide sequence ID" value="XM_040938988.1"/>
</dbReference>
<protein>
    <submittedName>
        <fullName evidence="2">Uncharacterized protein</fullName>
    </submittedName>
</protein>